<organism evidence="1 2">
    <name type="scientific">Eretmocerus hayati</name>
    <dbReference type="NCBI Taxonomy" id="131215"/>
    <lineage>
        <taxon>Eukaryota</taxon>
        <taxon>Metazoa</taxon>
        <taxon>Ecdysozoa</taxon>
        <taxon>Arthropoda</taxon>
        <taxon>Hexapoda</taxon>
        <taxon>Insecta</taxon>
        <taxon>Pterygota</taxon>
        <taxon>Neoptera</taxon>
        <taxon>Endopterygota</taxon>
        <taxon>Hymenoptera</taxon>
        <taxon>Apocrita</taxon>
        <taxon>Proctotrupomorpha</taxon>
        <taxon>Chalcidoidea</taxon>
        <taxon>Aphelinidae</taxon>
        <taxon>Aphelininae</taxon>
        <taxon>Eretmocerus</taxon>
    </lineage>
</organism>
<evidence type="ECO:0000313" key="2">
    <source>
        <dbReference type="Proteomes" id="UP001239111"/>
    </source>
</evidence>
<sequence>MTEKNVATVIVIGDEILRGQVQDTNKIYLAKKLLNIGIKIQRVVVIPDEVDLIAKEVSEASINYPLVFTSGGVGPTHDDVTYEGVAKGLGLDLKENEELLHCLRKLFPDKPESRRLATVPDPCELIYVESPDSDASTFPTSTRDTFTIVKVRNVYILPGSPRYFRSSVDAIINGNHLEHGTTLHRDTLELLLDEFSFVKELDEVAKRWHGLVNIGSYPQESQSSTESGDKIPLTYITLEGLNPQDVEKAKKDILEKLTNRLKAMPILRGLDEAAAKAISEDAKDKAYLAESFAVMAQCYDRYKANEVFLSFNGGKDCTVVLHLAVAFARLHNLELPTCLYVTGDAFPEVEEFVEKAASYYGLELVRRDGSIRDALESLLKEKPELKACLLGTRKNDPGAHSLEPFAPTDEGWPHIMRVSPILHWSYSQVWQFLLNHQVPYCSLYDEGYTSLGSKDTTMKNPLLQDPNDSTKYLPAHTLADDSTERHGRV</sequence>
<evidence type="ECO:0000313" key="1">
    <source>
        <dbReference type="EMBL" id="KAJ8683224.1"/>
    </source>
</evidence>
<comment type="caution">
    <text evidence="1">The sequence shown here is derived from an EMBL/GenBank/DDBJ whole genome shotgun (WGS) entry which is preliminary data.</text>
</comment>
<dbReference type="EMBL" id="CM056741">
    <property type="protein sequence ID" value="KAJ8683224.1"/>
    <property type="molecule type" value="Genomic_DNA"/>
</dbReference>
<dbReference type="Proteomes" id="UP001239111">
    <property type="component" value="Chromosome 1"/>
</dbReference>
<proteinExistence type="predicted"/>
<reference evidence="1" key="1">
    <citation type="submission" date="2023-04" db="EMBL/GenBank/DDBJ databases">
        <title>A chromosome-level genome assembly of the parasitoid wasp Eretmocerus hayati.</title>
        <authorList>
            <person name="Zhong Y."/>
            <person name="Liu S."/>
            <person name="Liu Y."/>
        </authorList>
    </citation>
    <scope>NUCLEOTIDE SEQUENCE</scope>
    <source>
        <strain evidence="1">ZJU_SS_LIU_2023</strain>
    </source>
</reference>
<name>A0ACC2PKW7_9HYME</name>
<gene>
    <name evidence="1" type="ORF">QAD02_019016</name>
</gene>
<keyword evidence="2" id="KW-1185">Reference proteome</keyword>
<accession>A0ACC2PKW7</accession>
<protein>
    <submittedName>
        <fullName evidence="1">Uncharacterized protein</fullName>
    </submittedName>
</protein>